<comment type="function">
    <text evidence="3">Has a role in the perception of gravity.</text>
</comment>
<dbReference type="AlphaFoldDB" id="A0A915HKH5"/>
<dbReference type="PRINTS" id="PR00961">
    <property type="entry name" value="HUDSXLRNA"/>
</dbReference>
<feature type="domain" description="RRM" evidence="7">
    <location>
        <begin position="191"/>
        <end position="268"/>
    </location>
</feature>
<feature type="region of interest" description="Disordered" evidence="6">
    <location>
        <begin position="67"/>
        <end position="109"/>
    </location>
</feature>
<evidence type="ECO:0000313" key="8">
    <source>
        <dbReference type="Proteomes" id="UP000887565"/>
    </source>
</evidence>
<dbReference type="GO" id="GO:0003723">
    <property type="term" value="F:RNA binding"/>
    <property type="evidence" value="ECO:0007669"/>
    <property type="project" value="UniProtKB-UniRule"/>
</dbReference>
<evidence type="ECO:0000313" key="9">
    <source>
        <dbReference type="WBParaSite" id="nRc.2.0.1.t02169-RA"/>
    </source>
</evidence>
<feature type="compositionally biased region" description="Low complexity" evidence="6">
    <location>
        <begin position="86"/>
        <end position="105"/>
    </location>
</feature>
<dbReference type="Proteomes" id="UP000887565">
    <property type="component" value="Unplaced"/>
</dbReference>
<accession>A0A915HKH5</accession>
<dbReference type="PROSITE" id="PS50102">
    <property type="entry name" value="RRM"/>
    <property type="match status" value="2"/>
</dbReference>
<dbReference type="Pfam" id="PF00076">
    <property type="entry name" value="RRM_1"/>
    <property type="match status" value="2"/>
</dbReference>
<evidence type="ECO:0000256" key="5">
    <source>
        <dbReference type="PROSITE-ProRule" id="PRU00176"/>
    </source>
</evidence>
<dbReference type="Gene3D" id="3.30.70.330">
    <property type="match status" value="2"/>
</dbReference>
<keyword evidence="2 5" id="KW-0694">RNA-binding</keyword>
<evidence type="ECO:0000256" key="2">
    <source>
        <dbReference type="ARBA" id="ARBA00022884"/>
    </source>
</evidence>
<dbReference type="InterPro" id="IPR002343">
    <property type="entry name" value="Hud_Sxl_RNA"/>
</dbReference>
<keyword evidence="1" id="KW-0677">Repeat</keyword>
<dbReference type="FunFam" id="3.30.70.330:FF:000012">
    <property type="entry name" value="RNA-binding motif, single-stranded-interacting protein 3 isoform 1"/>
    <property type="match status" value="1"/>
</dbReference>
<organism evidence="8 9">
    <name type="scientific">Romanomermis culicivorax</name>
    <name type="common">Nematode worm</name>
    <dbReference type="NCBI Taxonomy" id="13658"/>
    <lineage>
        <taxon>Eukaryota</taxon>
        <taxon>Metazoa</taxon>
        <taxon>Ecdysozoa</taxon>
        <taxon>Nematoda</taxon>
        <taxon>Enoplea</taxon>
        <taxon>Dorylaimia</taxon>
        <taxon>Mermithida</taxon>
        <taxon>Mermithoidea</taxon>
        <taxon>Mermithidae</taxon>
        <taxon>Romanomermis</taxon>
    </lineage>
</organism>
<keyword evidence="8" id="KW-1185">Reference proteome</keyword>
<proteinExistence type="predicted"/>
<dbReference type="InterPro" id="IPR035979">
    <property type="entry name" value="RBD_domain_sf"/>
</dbReference>
<name>A0A915HKH5_ROMCU</name>
<sequence>MSPGVISYPPAPSSWAVPLVRYSQQTSSNAFTAHLYGGYQPNASMQNTSRIANVTANGPISTITNGGQSSAAVVNGTSNGGGGSSANGDHTTTTTSRSNSSQSPSGEKLSQTNLYIRGLSPHTTDSDLLNMCQQHGKIISTKAILDKATNQCKGFGFVDFDCPESAEAAVKALQAEGIQAQMARQQEQDPTNLYIANLPPNWTENNLETLLSPYGSVTSTRILRTVAGHSRGVGFARMDSRETCERIIAKFNGQPIPGNFFSVSVKMYFMLTMRNHFVGLAIDPLLVKFADSGKKNKNSYNNHNNFDAVSLAASEPYPVSPYDPNVYQNGNVQALLPQPYQSYVRSPFSSTPICYVPAIGHPYTTAYLPLSVPPIIPNQQYISYSQPGAATSSAATAADATVSALASQLGQLSILNAASLQNGNGTQHSAAIHPAALATAMPPYFMFWKHSMTG</sequence>
<evidence type="ECO:0000259" key="7">
    <source>
        <dbReference type="PROSITE" id="PS50102"/>
    </source>
</evidence>
<dbReference type="GO" id="GO:1990904">
    <property type="term" value="C:ribonucleoprotein complex"/>
    <property type="evidence" value="ECO:0007669"/>
    <property type="project" value="InterPro"/>
</dbReference>
<evidence type="ECO:0000256" key="1">
    <source>
        <dbReference type="ARBA" id="ARBA00022737"/>
    </source>
</evidence>
<dbReference type="InterPro" id="IPR012677">
    <property type="entry name" value="Nucleotide-bd_a/b_plait_sf"/>
</dbReference>
<protein>
    <recommendedName>
        <fullName evidence="4">Protein alan shepard</fullName>
    </recommendedName>
</protein>
<dbReference type="WBParaSite" id="nRc.2.0.1.t02169-RA">
    <property type="protein sequence ID" value="nRc.2.0.1.t02169-RA"/>
    <property type="gene ID" value="nRc.2.0.1.g02169"/>
</dbReference>
<evidence type="ECO:0000256" key="3">
    <source>
        <dbReference type="ARBA" id="ARBA00037469"/>
    </source>
</evidence>
<dbReference type="SMART" id="SM00360">
    <property type="entry name" value="RRM"/>
    <property type="match status" value="2"/>
</dbReference>
<dbReference type="CDD" id="cd12244">
    <property type="entry name" value="RRM2_MSSP"/>
    <property type="match status" value="1"/>
</dbReference>
<dbReference type="PANTHER" id="PTHR24012">
    <property type="entry name" value="RNA BINDING PROTEIN"/>
    <property type="match status" value="1"/>
</dbReference>
<dbReference type="SUPFAM" id="SSF54928">
    <property type="entry name" value="RNA-binding domain, RBD"/>
    <property type="match status" value="2"/>
</dbReference>
<feature type="domain" description="RRM" evidence="7">
    <location>
        <begin position="112"/>
        <end position="185"/>
    </location>
</feature>
<dbReference type="InterPro" id="IPR000504">
    <property type="entry name" value="RRM_dom"/>
</dbReference>
<evidence type="ECO:0000256" key="6">
    <source>
        <dbReference type="SAM" id="MobiDB-lite"/>
    </source>
</evidence>
<evidence type="ECO:0000256" key="4">
    <source>
        <dbReference type="ARBA" id="ARBA00039536"/>
    </source>
</evidence>
<reference evidence="9" key="1">
    <citation type="submission" date="2022-11" db="UniProtKB">
        <authorList>
            <consortium name="WormBaseParasite"/>
        </authorList>
    </citation>
    <scope>IDENTIFICATION</scope>
</reference>